<comment type="caution">
    <text evidence="4">The sequence shown here is derived from an EMBL/GenBank/DDBJ whole genome shotgun (WGS) entry which is preliminary data.</text>
</comment>
<organism evidence="4 5">
    <name type="scientific">Meridianimarinicoccus marinus</name>
    <dbReference type="NCBI Taxonomy" id="3231483"/>
    <lineage>
        <taxon>Bacteria</taxon>
        <taxon>Pseudomonadati</taxon>
        <taxon>Pseudomonadota</taxon>
        <taxon>Alphaproteobacteria</taxon>
        <taxon>Rhodobacterales</taxon>
        <taxon>Paracoccaceae</taxon>
        <taxon>Meridianimarinicoccus</taxon>
    </lineage>
</organism>
<dbReference type="InterPro" id="IPR051203">
    <property type="entry name" value="Polysaccharide_Synthase-Rel"/>
</dbReference>
<dbReference type="InterPro" id="IPR003869">
    <property type="entry name" value="Polysac_CapD-like"/>
</dbReference>
<evidence type="ECO:0000256" key="1">
    <source>
        <dbReference type="ARBA" id="ARBA00007430"/>
    </source>
</evidence>
<proteinExistence type="inferred from homology"/>
<dbReference type="EMBL" id="JBFBVU010000003">
    <property type="protein sequence ID" value="MEV8465929.1"/>
    <property type="molecule type" value="Genomic_DNA"/>
</dbReference>
<protein>
    <submittedName>
        <fullName evidence="4">Nucleoside-diphosphate sugar epimerase/dehydratase</fullName>
    </submittedName>
</protein>
<feature type="domain" description="Polysaccharide biosynthesis protein CapD-like" evidence="3">
    <location>
        <begin position="291"/>
        <end position="579"/>
    </location>
</feature>
<evidence type="ECO:0000259" key="3">
    <source>
        <dbReference type="Pfam" id="PF02719"/>
    </source>
</evidence>
<evidence type="ECO:0000313" key="5">
    <source>
        <dbReference type="Proteomes" id="UP001553161"/>
    </source>
</evidence>
<feature type="transmembrane region" description="Helical" evidence="2">
    <location>
        <begin position="113"/>
        <end position="132"/>
    </location>
</feature>
<reference evidence="4 5" key="1">
    <citation type="submission" date="2024-07" db="EMBL/GenBank/DDBJ databases">
        <authorList>
            <person name="Kang M."/>
        </authorList>
    </citation>
    <scope>NUCLEOTIDE SEQUENCE [LARGE SCALE GENOMIC DNA]</scope>
    <source>
        <strain evidence="4 5">DFM31</strain>
    </source>
</reference>
<dbReference type="Pfam" id="PF02719">
    <property type="entry name" value="Polysacc_synt_2"/>
    <property type="match status" value="1"/>
</dbReference>
<dbReference type="CDD" id="cd05237">
    <property type="entry name" value="UDP_invert_4-6DH_SDR_e"/>
    <property type="match status" value="1"/>
</dbReference>
<name>A0ABV3L313_9RHOB</name>
<keyword evidence="2" id="KW-0812">Transmembrane</keyword>
<gene>
    <name evidence="4" type="ORF">AB0T83_03925</name>
</gene>
<evidence type="ECO:0000313" key="4">
    <source>
        <dbReference type="EMBL" id="MEV8465929.1"/>
    </source>
</evidence>
<feature type="transmembrane region" description="Helical" evidence="2">
    <location>
        <begin position="88"/>
        <end position="107"/>
    </location>
</feature>
<dbReference type="InterPro" id="IPR029063">
    <property type="entry name" value="SAM-dependent_MTases_sf"/>
</dbReference>
<evidence type="ECO:0000256" key="2">
    <source>
        <dbReference type="SAM" id="Phobius"/>
    </source>
</evidence>
<dbReference type="RefSeq" id="WP_366191740.1">
    <property type="nucleotide sequence ID" value="NZ_JBFBVU010000003.1"/>
</dbReference>
<sequence>MKKALAKALGPLSRLAQVQKIRIMLAVDALLIPLSLYVTVAVFENTLLISSQALHDWEIVPILVVIGVLCSYTLGLPRIQLNDYETAGLPRGAVLSAILAVSAFGLNELADGSIPPGAFIGFGVVMFMGLLMSRVTMRAMLIAVLTSQTPRMSILIYGAGRTGMQLAAALRHDHRVQPVAFIDDNPALRHMSVMGLPVLSPANLEETIRKKKIERVILAMPSLTSPRKLRMFRRLSPLGVEVQALPSFAQLVGAEALVEKLAPVNPEDFLERTQFEGALETAEHAYAGKSVLVTGAGGSIGSELCRHVLACKPAHLVLLDHSELALYNINAEIEAAPGNTKIHAVLGSVDSPGLCREVLHAHDVDVVLHAAAYKHVPIVEQNPFVGLQNNVFGTKVLADAARAKGVERFLLVSTDKAVRPRNVMGASKRLAELVIQDMAARSTTTLFSMVRFGNVLGSSGSVIPLFEQQIANGGPVTLTDRSVTRYFMTIPEAARLVLISCSLARGGDVFVLDMGKPVEIRKLAQQMITSAGYTVRDEANPDGDIEICVTGLRPGEKLHEELLIGDERVTTAHPKIMRALEQGLSEIEVATALRELRAAIEANDGDAVTATLSRWVEGAQHPIRVTTGA</sequence>
<feature type="transmembrane region" description="Helical" evidence="2">
    <location>
        <begin position="59"/>
        <end position="76"/>
    </location>
</feature>
<keyword evidence="2" id="KW-1133">Transmembrane helix</keyword>
<accession>A0ABV3L313</accession>
<dbReference type="SUPFAM" id="SSF53335">
    <property type="entry name" value="S-adenosyl-L-methionine-dependent methyltransferases"/>
    <property type="match status" value="1"/>
</dbReference>
<dbReference type="InterPro" id="IPR036291">
    <property type="entry name" value="NAD(P)-bd_dom_sf"/>
</dbReference>
<comment type="similarity">
    <text evidence="1">Belongs to the polysaccharide synthase family.</text>
</comment>
<feature type="transmembrane region" description="Helical" evidence="2">
    <location>
        <begin position="21"/>
        <end position="39"/>
    </location>
</feature>
<dbReference type="SUPFAM" id="SSF51735">
    <property type="entry name" value="NAD(P)-binding Rossmann-fold domains"/>
    <property type="match status" value="1"/>
</dbReference>
<dbReference type="PANTHER" id="PTHR43318">
    <property type="entry name" value="UDP-N-ACETYLGLUCOSAMINE 4,6-DEHYDRATASE"/>
    <property type="match status" value="1"/>
</dbReference>
<dbReference type="Proteomes" id="UP001553161">
    <property type="component" value="Unassembled WGS sequence"/>
</dbReference>
<dbReference type="Gene3D" id="3.40.50.720">
    <property type="entry name" value="NAD(P)-binding Rossmann-like Domain"/>
    <property type="match status" value="2"/>
</dbReference>
<dbReference type="PANTHER" id="PTHR43318:SF1">
    <property type="entry name" value="POLYSACCHARIDE BIOSYNTHESIS PROTEIN EPSC-RELATED"/>
    <property type="match status" value="1"/>
</dbReference>
<keyword evidence="5" id="KW-1185">Reference proteome</keyword>
<dbReference type="Pfam" id="PF13727">
    <property type="entry name" value="CoA_binding_3"/>
    <property type="match status" value="1"/>
</dbReference>
<keyword evidence="2" id="KW-0472">Membrane</keyword>